<proteinExistence type="predicted"/>
<name>A0ACC3Z8A2_COLTU</name>
<protein>
    <submittedName>
        <fullName evidence="1">Protein fem-1-like protein</fullName>
    </submittedName>
</protein>
<dbReference type="EMBL" id="VUJX02000002">
    <property type="protein sequence ID" value="KAL0940337.1"/>
    <property type="molecule type" value="Genomic_DNA"/>
</dbReference>
<evidence type="ECO:0000313" key="2">
    <source>
        <dbReference type="Proteomes" id="UP000805649"/>
    </source>
</evidence>
<accession>A0ACC3Z8A2</accession>
<comment type="caution">
    <text evidence="1">The sequence shown here is derived from an EMBL/GenBank/DDBJ whole genome shotgun (WGS) entry which is preliminary data.</text>
</comment>
<organism evidence="1 2">
    <name type="scientific">Colletotrichum truncatum</name>
    <name type="common">Anthracnose fungus</name>
    <name type="synonym">Colletotrichum capsici</name>
    <dbReference type="NCBI Taxonomy" id="5467"/>
    <lineage>
        <taxon>Eukaryota</taxon>
        <taxon>Fungi</taxon>
        <taxon>Dikarya</taxon>
        <taxon>Ascomycota</taxon>
        <taxon>Pezizomycotina</taxon>
        <taxon>Sordariomycetes</taxon>
        <taxon>Hypocreomycetidae</taxon>
        <taxon>Glomerellales</taxon>
        <taxon>Glomerellaceae</taxon>
        <taxon>Colletotrichum</taxon>
        <taxon>Colletotrichum truncatum species complex</taxon>
    </lineage>
</organism>
<gene>
    <name evidence="1" type="ORF">CTRU02_203100</name>
</gene>
<sequence>MFVAALKQDSTIIRELSQYPRLVDRHEKVPGLLSECVKQNDLGNVRFLLSEGEDVNEDNSHVRYGRSPLQEAVEEGNLELVELLVKAGANVNTPAAKYGGATALQLAAIKGRLGIARELRELGANIDAPGAEEHGRTALEGAAEHGRIDMVQYLLSEGAQTTGPGQLQYLRAIRYAQDSGQMVVVDLLKGHREWTADDDTLWEELFASSYNNLERYEARAGELVTDQDDGELDTDITSHKGFSHGEESSGDDEADDISSDHPVHSHTDDNGANSNVCLEDLGLAAIEDLEMITDDFMAFMDTGLAE</sequence>
<evidence type="ECO:0000313" key="1">
    <source>
        <dbReference type="EMBL" id="KAL0940337.1"/>
    </source>
</evidence>
<dbReference type="Proteomes" id="UP000805649">
    <property type="component" value="Unassembled WGS sequence"/>
</dbReference>
<keyword evidence="2" id="KW-1185">Reference proteome</keyword>
<reference evidence="1 2" key="1">
    <citation type="journal article" date="2020" name="Phytopathology">
        <title>Genome Sequence Resources of Colletotrichum truncatum, C. plurivorum, C. musicola, and C. sojae: Four Species Pathogenic to Soybean (Glycine max).</title>
        <authorList>
            <person name="Rogerio F."/>
            <person name="Boufleur T.R."/>
            <person name="Ciampi-Guillardi M."/>
            <person name="Sukno S.A."/>
            <person name="Thon M.R."/>
            <person name="Massola Junior N.S."/>
            <person name="Baroncelli R."/>
        </authorList>
    </citation>
    <scope>NUCLEOTIDE SEQUENCE [LARGE SCALE GENOMIC DNA]</scope>
    <source>
        <strain evidence="1 2">CMES1059</strain>
    </source>
</reference>